<keyword evidence="2" id="KW-1133">Transmembrane helix</keyword>
<dbReference type="GO" id="GO:0016780">
    <property type="term" value="F:phosphotransferase activity, for other substituted phosphate groups"/>
    <property type="evidence" value="ECO:0007669"/>
    <property type="project" value="TreeGrafter"/>
</dbReference>
<comment type="similarity">
    <text evidence="1">Belongs to the bacterial sugar transferase family.</text>
</comment>
<proteinExistence type="inferred from homology"/>
<feature type="transmembrane region" description="Helical" evidence="2">
    <location>
        <begin position="41"/>
        <end position="65"/>
    </location>
</feature>
<evidence type="ECO:0000259" key="3">
    <source>
        <dbReference type="Pfam" id="PF02397"/>
    </source>
</evidence>
<dbReference type="EMBL" id="ACIF01000220">
    <property type="protein sequence ID" value="EKA93457.1"/>
    <property type="molecule type" value="Genomic_DNA"/>
</dbReference>
<accession>K1GVP1</accession>
<evidence type="ECO:0000256" key="1">
    <source>
        <dbReference type="ARBA" id="ARBA00006464"/>
    </source>
</evidence>
<evidence type="ECO:0000313" key="4">
    <source>
        <dbReference type="EMBL" id="EKA93457.1"/>
    </source>
</evidence>
<dbReference type="Pfam" id="PF02397">
    <property type="entry name" value="Bac_transf"/>
    <property type="match status" value="1"/>
</dbReference>
<dbReference type="Proteomes" id="UP000005809">
    <property type="component" value="Unassembled WGS sequence"/>
</dbReference>
<feature type="domain" description="Bacterial sugar transferase" evidence="3">
    <location>
        <begin position="39"/>
        <end position="234"/>
    </location>
</feature>
<dbReference type="PATRIC" id="fig|620833.3.peg.1250"/>
<dbReference type="PANTHER" id="PTHR30576">
    <property type="entry name" value="COLANIC BIOSYNTHESIS UDP-GLUCOSE LIPID CARRIER TRANSFERASE"/>
    <property type="match status" value="1"/>
</dbReference>
<dbReference type="AlphaFoldDB" id="K1GVP1"/>
<dbReference type="InterPro" id="IPR003362">
    <property type="entry name" value="Bact_transf"/>
</dbReference>
<name>K1GVP1_9FUSO</name>
<evidence type="ECO:0000256" key="2">
    <source>
        <dbReference type="SAM" id="Phobius"/>
    </source>
</evidence>
<comment type="caution">
    <text evidence="4">The sequence shown here is derived from an EMBL/GenBank/DDBJ whole genome shotgun (WGS) entry which is preliminary data.</text>
</comment>
<dbReference type="HOGENOM" id="CLU_024920_1_2_0"/>
<sequence>MFSELKDYSEFLENSMKAIYIKQKLEIPVKNKPIEDFFRRIFDIIMSIILLLLTSPIWMLTIILVKIDIGIIECLKSPMKFIKNPSFFIQKRIGKDRKIIKVIKFRSMVIHNFDDYSKYASEKDERITWIGNIIRKTRIDEIPQIINVLKGEMSFIGPRPEWDILGYEYEKRIPNYQLHYSILPGITGWAQIQYVYGSGVEDAKIKLSYELFYLKHQSILLDLIIIMKTIKVIFLRKGM</sequence>
<dbReference type="PANTHER" id="PTHR30576:SF0">
    <property type="entry name" value="UNDECAPRENYL-PHOSPHATE N-ACETYLGALACTOSAMINYL 1-PHOSPHATE TRANSFERASE-RELATED"/>
    <property type="match status" value="1"/>
</dbReference>
<keyword evidence="2" id="KW-0812">Transmembrane</keyword>
<gene>
    <name evidence="4" type="ORF">FPOG_00247</name>
</gene>
<organism evidence="4 5">
    <name type="scientific">Fusobacterium periodonticum D10</name>
    <dbReference type="NCBI Taxonomy" id="620833"/>
    <lineage>
        <taxon>Bacteria</taxon>
        <taxon>Fusobacteriati</taxon>
        <taxon>Fusobacteriota</taxon>
        <taxon>Fusobacteriia</taxon>
        <taxon>Fusobacteriales</taxon>
        <taxon>Fusobacteriaceae</taxon>
        <taxon>Fusobacterium</taxon>
    </lineage>
</organism>
<evidence type="ECO:0000313" key="5">
    <source>
        <dbReference type="Proteomes" id="UP000005809"/>
    </source>
</evidence>
<keyword evidence="2" id="KW-0472">Membrane</keyword>
<reference evidence="4 5" key="1">
    <citation type="submission" date="2012-05" db="EMBL/GenBank/DDBJ databases">
        <title>The Genome Sequence of Fusobacterium periodontium Oral Taxon 201 Strain D10.</title>
        <authorList>
            <consortium name="The Broad Institute Genome Sequencing Platform"/>
            <consortium name="The Broad Institute Genome Sequencing Center for Infectious Disease"/>
            <person name="Earl A."/>
            <person name="Ward D."/>
            <person name="Feldgarden M."/>
            <person name="Gevers D."/>
            <person name="Strauss J."/>
            <person name="Sibley C."/>
            <person name="White A."/>
            <person name="Ambrose C.E."/>
            <person name="Allen-Vercoe E."/>
            <person name="Walker B."/>
            <person name="Young S.K."/>
            <person name="Zeng Q."/>
            <person name="Gargeya S."/>
            <person name="Fitzgerald M."/>
            <person name="Haas B."/>
            <person name="Abouelleil A."/>
            <person name="Alvarado L."/>
            <person name="Arachchi H.M."/>
            <person name="Berlin A.M."/>
            <person name="Chapman S.B."/>
            <person name="Goldberg J."/>
            <person name="Griggs A."/>
            <person name="Gujja S."/>
            <person name="Hansen M."/>
            <person name="Howarth C."/>
            <person name="Imamovic A."/>
            <person name="Larimer J."/>
            <person name="McCowan C."/>
            <person name="Montmayeur A."/>
            <person name="Murphy C."/>
            <person name="Neiman D."/>
            <person name="Pearson M."/>
            <person name="Priest M."/>
            <person name="Roberts A."/>
            <person name="Saif S."/>
            <person name="Shea T."/>
            <person name="Sisk P."/>
            <person name="Sykes S."/>
            <person name="Wortman J."/>
            <person name="Nusbaum C."/>
            <person name="Birren B."/>
        </authorList>
    </citation>
    <scope>NUCLEOTIDE SEQUENCE [LARGE SCALE GENOMIC DNA]</scope>
    <source>
        <strain evidence="4 5">D10</strain>
    </source>
</reference>
<protein>
    <recommendedName>
        <fullName evidence="3">Bacterial sugar transferase domain-containing protein</fullName>
    </recommendedName>
</protein>